<name>A0A841L588_9SPHN</name>
<reference evidence="2 3" key="1">
    <citation type="submission" date="2020-08" db="EMBL/GenBank/DDBJ databases">
        <title>Genomic Encyclopedia of Type Strains, Phase IV (KMG-IV): sequencing the most valuable type-strain genomes for metagenomic binning, comparative biology and taxonomic classification.</title>
        <authorList>
            <person name="Goeker M."/>
        </authorList>
    </citation>
    <scope>NUCLEOTIDE SEQUENCE [LARGE SCALE GENOMIC DNA]</scope>
    <source>
        <strain evidence="2 3">DSM 102189</strain>
    </source>
</reference>
<sequence length="103" mass="11140">MGTLDWTLIAWVTLGVLIFNFIPSVIAFARRHPDRRMLARLNILSLLSLLLWAALLVWAVGGKKNDSVISRFVHAERNKPLLIGLVVLLVAGGAAVGVAGITT</sequence>
<dbReference type="InterPro" id="IPR016410">
    <property type="entry name" value="Phage_imm"/>
</dbReference>
<dbReference type="Pfam" id="PF14373">
    <property type="entry name" value="Imm_superinfect"/>
    <property type="match status" value="1"/>
</dbReference>
<evidence type="ECO:0000256" key="1">
    <source>
        <dbReference type="SAM" id="Phobius"/>
    </source>
</evidence>
<evidence type="ECO:0008006" key="4">
    <source>
        <dbReference type="Google" id="ProtNLM"/>
    </source>
</evidence>
<keyword evidence="1" id="KW-1133">Transmembrane helix</keyword>
<protein>
    <recommendedName>
        <fullName evidence="4">Superinfection immunity protein</fullName>
    </recommendedName>
</protein>
<feature type="transmembrane region" description="Helical" evidence="1">
    <location>
        <begin position="81"/>
        <end position="101"/>
    </location>
</feature>
<dbReference type="RefSeq" id="WP_184195739.1">
    <property type="nucleotide sequence ID" value="NZ_BMOX01000005.1"/>
</dbReference>
<evidence type="ECO:0000313" key="2">
    <source>
        <dbReference type="EMBL" id="MBB6226641.1"/>
    </source>
</evidence>
<accession>A0A841L588</accession>
<dbReference type="EMBL" id="JACIIV010000005">
    <property type="protein sequence ID" value="MBB6226641.1"/>
    <property type="molecule type" value="Genomic_DNA"/>
</dbReference>
<proteinExistence type="predicted"/>
<dbReference type="AlphaFoldDB" id="A0A841L588"/>
<organism evidence="2 3">
    <name type="scientific">Polymorphobacter multimanifer</name>
    <dbReference type="NCBI Taxonomy" id="1070431"/>
    <lineage>
        <taxon>Bacteria</taxon>
        <taxon>Pseudomonadati</taxon>
        <taxon>Pseudomonadota</taxon>
        <taxon>Alphaproteobacteria</taxon>
        <taxon>Sphingomonadales</taxon>
        <taxon>Sphingosinicellaceae</taxon>
        <taxon>Polymorphobacter</taxon>
    </lineage>
</organism>
<keyword evidence="3" id="KW-1185">Reference proteome</keyword>
<gene>
    <name evidence="2" type="ORF">FHS79_000799</name>
</gene>
<feature type="transmembrane region" description="Helical" evidence="1">
    <location>
        <begin position="41"/>
        <end position="61"/>
    </location>
</feature>
<keyword evidence="1" id="KW-0812">Transmembrane</keyword>
<comment type="caution">
    <text evidence="2">The sequence shown here is derived from an EMBL/GenBank/DDBJ whole genome shotgun (WGS) entry which is preliminary data.</text>
</comment>
<evidence type="ECO:0000313" key="3">
    <source>
        <dbReference type="Proteomes" id="UP000538147"/>
    </source>
</evidence>
<keyword evidence="1" id="KW-0472">Membrane</keyword>
<feature type="transmembrane region" description="Helical" evidence="1">
    <location>
        <begin position="6"/>
        <end position="29"/>
    </location>
</feature>
<dbReference type="Proteomes" id="UP000538147">
    <property type="component" value="Unassembled WGS sequence"/>
</dbReference>